<dbReference type="Pfam" id="PF09837">
    <property type="entry name" value="DUF2064"/>
    <property type="match status" value="1"/>
</dbReference>
<dbReference type="InterPro" id="IPR029044">
    <property type="entry name" value="Nucleotide-diphossugar_trans"/>
</dbReference>
<protein>
    <recommendedName>
        <fullName evidence="4">Glycosyltransferase involved in cell wall biogenesis</fullName>
    </recommendedName>
</protein>
<evidence type="ECO:0000313" key="2">
    <source>
        <dbReference type="EMBL" id="GLL09359.1"/>
    </source>
</evidence>
<evidence type="ECO:0008006" key="4">
    <source>
        <dbReference type="Google" id="ProtNLM"/>
    </source>
</evidence>
<dbReference type="InterPro" id="IPR018641">
    <property type="entry name" value="Trfase_1_rSAM/seldom-assoc"/>
</dbReference>
<comment type="caution">
    <text evidence="2">The sequence shown here is derived from an EMBL/GenBank/DDBJ whole genome shotgun (WGS) entry which is preliminary data.</text>
</comment>
<sequence length="246" mass="25124">MRATTAAGAAAAATTAGTAATLLVLAKAPEPGRVKTRLCPPASAEEAADVAAAALLDTLDATAAVPGGRTLVALTGRLAGAARRVELRRALARAGRIRQRGDGLGERIVAAHADAAARRPGVPTLQVGMDTPQLDVLLLVECVDRLRGADAVLGPARDGGWWALGLRDPRAAGPVADVPMSRADTGERTLHALRAAGLRVALLPELTDVDTAEDARSVAADVPGSRFARAVERVEALHAASFGDAR</sequence>
<reference evidence="2" key="2">
    <citation type="submission" date="2023-01" db="EMBL/GenBank/DDBJ databases">
        <authorList>
            <person name="Sun Q."/>
            <person name="Evtushenko L."/>
        </authorList>
    </citation>
    <scope>NUCLEOTIDE SEQUENCE</scope>
    <source>
        <strain evidence="2">VKM Ac-1069</strain>
    </source>
</reference>
<proteinExistence type="predicted"/>
<evidence type="ECO:0000256" key="1">
    <source>
        <dbReference type="SAM" id="SignalP"/>
    </source>
</evidence>
<dbReference type="AlphaFoldDB" id="A0A9W6NU34"/>
<reference evidence="2" key="1">
    <citation type="journal article" date="2014" name="Int. J. Syst. Evol. Microbiol.">
        <title>Complete genome sequence of Corynebacterium casei LMG S-19264T (=DSM 44701T), isolated from a smear-ripened cheese.</title>
        <authorList>
            <consortium name="US DOE Joint Genome Institute (JGI-PGF)"/>
            <person name="Walter F."/>
            <person name="Albersmeier A."/>
            <person name="Kalinowski J."/>
            <person name="Ruckert C."/>
        </authorList>
    </citation>
    <scope>NUCLEOTIDE SEQUENCE</scope>
    <source>
        <strain evidence="2">VKM Ac-1069</strain>
    </source>
</reference>
<keyword evidence="3" id="KW-1185">Reference proteome</keyword>
<dbReference type="PANTHER" id="PTHR36529:SF1">
    <property type="entry name" value="GLYCOSYLTRANSFERASE"/>
    <property type="match status" value="1"/>
</dbReference>
<feature type="chain" id="PRO_5040769272" description="Glycosyltransferase involved in cell wall biogenesis" evidence="1">
    <location>
        <begin position="20"/>
        <end position="246"/>
    </location>
</feature>
<dbReference type="Proteomes" id="UP001143463">
    <property type="component" value="Unassembled WGS sequence"/>
</dbReference>
<name>A0A9W6NU34_9PSEU</name>
<feature type="signal peptide" evidence="1">
    <location>
        <begin position="1"/>
        <end position="19"/>
    </location>
</feature>
<dbReference type="SUPFAM" id="SSF53448">
    <property type="entry name" value="Nucleotide-diphospho-sugar transferases"/>
    <property type="match status" value="1"/>
</dbReference>
<keyword evidence="1" id="KW-0732">Signal</keyword>
<evidence type="ECO:0000313" key="3">
    <source>
        <dbReference type="Proteomes" id="UP001143463"/>
    </source>
</evidence>
<dbReference type="EMBL" id="BSFQ01000002">
    <property type="protein sequence ID" value="GLL09359.1"/>
    <property type="molecule type" value="Genomic_DNA"/>
</dbReference>
<accession>A0A9W6NU34</accession>
<organism evidence="2 3">
    <name type="scientific">Pseudonocardia halophobica</name>
    <dbReference type="NCBI Taxonomy" id="29401"/>
    <lineage>
        <taxon>Bacteria</taxon>
        <taxon>Bacillati</taxon>
        <taxon>Actinomycetota</taxon>
        <taxon>Actinomycetes</taxon>
        <taxon>Pseudonocardiales</taxon>
        <taxon>Pseudonocardiaceae</taxon>
        <taxon>Pseudonocardia</taxon>
    </lineage>
</organism>
<dbReference type="PANTHER" id="PTHR36529">
    <property type="entry name" value="SLL1095 PROTEIN"/>
    <property type="match status" value="1"/>
</dbReference>
<dbReference type="RefSeq" id="WP_081923657.1">
    <property type="nucleotide sequence ID" value="NZ_BAAAUZ010000013.1"/>
</dbReference>
<gene>
    <name evidence="2" type="ORF">GCM10017577_04990</name>
</gene>
<dbReference type="Gene3D" id="3.90.550.10">
    <property type="entry name" value="Spore Coat Polysaccharide Biosynthesis Protein SpsA, Chain A"/>
    <property type="match status" value="1"/>
</dbReference>